<gene>
    <name evidence="1" type="ORF">SLEP1_g56501</name>
</gene>
<proteinExistence type="predicted"/>
<dbReference type="AlphaFoldDB" id="A0AAV5MKV1"/>
<keyword evidence="2" id="KW-1185">Reference proteome</keyword>
<evidence type="ECO:0000313" key="1">
    <source>
        <dbReference type="EMBL" id="GKV49769.1"/>
    </source>
</evidence>
<organism evidence="1 2">
    <name type="scientific">Rubroshorea leprosula</name>
    <dbReference type="NCBI Taxonomy" id="152421"/>
    <lineage>
        <taxon>Eukaryota</taxon>
        <taxon>Viridiplantae</taxon>
        <taxon>Streptophyta</taxon>
        <taxon>Embryophyta</taxon>
        <taxon>Tracheophyta</taxon>
        <taxon>Spermatophyta</taxon>
        <taxon>Magnoliopsida</taxon>
        <taxon>eudicotyledons</taxon>
        <taxon>Gunneridae</taxon>
        <taxon>Pentapetalae</taxon>
        <taxon>rosids</taxon>
        <taxon>malvids</taxon>
        <taxon>Malvales</taxon>
        <taxon>Dipterocarpaceae</taxon>
        <taxon>Rubroshorea</taxon>
    </lineage>
</organism>
<dbReference type="Proteomes" id="UP001054252">
    <property type="component" value="Unassembled WGS sequence"/>
</dbReference>
<reference evidence="1 2" key="1">
    <citation type="journal article" date="2021" name="Commun. Biol.">
        <title>The genome of Shorea leprosula (Dipterocarpaceae) highlights the ecological relevance of drought in aseasonal tropical rainforests.</title>
        <authorList>
            <person name="Ng K.K.S."/>
            <person name="Kobayashi M.J."/>
            <person name="Fawcett J.A."/>
            <person name="Hatakeyama M."/>
            <person name="Paape T."/>
            <person name="Ng C.H."/>
            <person name="Ang C.C."/>
            <person name="Tnah L.H."/>
            <person name="Lee C.T."/>
            <person name="Nishiyama T."/>
            <person name="Sese J."/>
            <person name="O'Brien M.J."/>
            <person name="Copetti D."/>
            <person name="Mohd Noor M.I."/>
            <person name="Ong R.C."/>
            <person name="Putra M."/>
            <person name="Sireger I.Z."/>
            <person name="Indrioko S."/>
            <person name="Kosugi Y."/>
            <person name="Izuno A."/>
            <person name="Isagi Y."/>
            <person name="Lee S.L."/>
            <person name="Shimizu K.K."/>
        </authorList>
    </citation>
    <scope>NUCLEOTIDE SEQUENCE [LARGE SCALE GENOMIC DNA]</scope>
    <source>
        <strain evidence="1">214</strain>
    </source>
</reference>
<comment type="caution">
    <text evidence="1">The sequence shown here is derived from an EMBL/GenBank/DDBJ whole genome shotgun (WGS) entry which is preliminary data.</text>
</comment>
<protein>
    <submittedName>
        <fullName evidence="1">Uncharacterized protein</fullName>
    </submittedName>
</protein>
<accession>A0AAV5MKV1</accession>
<name>A0AAV5MKV1_9ROSI</name>
<dbReference type="EMBL" id="BPVZ01000317">
    <property type="protein sequence ID" value="GKV49769.1"/>
    <property type="molecule type" value="Genomic_DNA"/>
</dbReference>
<sequence length="35" mass="3558">MEGFFSGIGSAPSLGSHSLLIRSSCSVSSVLELMA</sequence>
<evidence type="ECO:0000313" key="2">
    <source>
        <dbReference type="Proteomes" id="UP001054252"/>
    </source>
</evidence>